<sequence length="70" mass="7951">MTILAIRQIHEEAAEPFIKFVNSSPSPFHAVEECRKLLSAQNFTELVEKSPWKIKPGGKNLRLPELPIPK</sequence>
<dbReference type="GO" id="GO:0006508">
    <property type="term" value="P:proteolysis"/>
    <property type="evidence" value="ECO:0007669"/>
    <property type="project" value="InterPro"/>
</dbReference>
<evidence type="ECO:0000256" key="1">
    <source>
        <dbReference type="ARBA" id="ARBA00001335"/>
    </source>
</evidence>
<organism evidence="3 4">
    <name type="scientific">Paramuricea clavata</name>
    <name type="common">Red gorgonian</name>
    <name type="synonym">Violescent sea-whip</name>
    <dbReference type="NCBI Taxonomy" id="317549"/>
    <lineage>
        <taxon>Eukaryota</taxon>
        <taxon>Metazoa</taxon>
        <taxon>Cnidaria</taxon>
        <taxon>Anthozoa</taxon>
        <taxon>Octocorallia</taxon>
        <taxon>Malacalcyonacea</taxon>
        <taxon>Plexauridae</taxon>
        <taxon>Paramuricea</taxon>
    </lineage>
</organism>
<dbReference type="Gene3D" id="3.40.630.10">
    <property type="entry name" value="Zn peptidases"/>
    <property type="match status" value="1"/>
</dbReference>
<dbReference type="PANTHER" id="PTHR28570:SF3">
    <property type="entry name" value="ASPARTYL AMINOPEPTIDASE"/>
    <property type="match status" value="1"/>
</dbReference>
<keyword evidence="3" id="KW-0645">Protease</keyword>
<keyword evidence="4" id="KW-1185">Reference proteome</keyword>
<name>A0A6S7FI42_PARCT</name>
<dbReference type="EC" id="3.4.11.21" evidence="2"/>
<dbReference type="InterPro" id="IPR001948">
    <property type="entry name" value="Peptidase_M18"/>
</dbReference>
<gene>
    <name evidence="3" type="ORF">PACLA_8A024658</name>
</gene>
<accession>A0A6S7FI42</accession>
<comment type="caution">
    <text evidence="3">The sequence shown here is derived from an EMBL/GenBank/DDBJ whole genome shotgun (WGS) entry which is preliminary data.</text>
</comment>
<dbReference type="GO" id="GO:0004177">
    <property type="term" value="F:aminopeptidase activity"/>
    <property type="evidence" value="ECO:0007669"/>
    <property type="project" value="UniProtKB-KW"/>
</dbReference>
<reference evidence="3" key="1">
    <citation type="submission" date="2020-04" db="EMBL/GenBank/DDBJ databases">
        <authorList>
            <person name="Alioto T."/>
            <person name="Alioto T."/>
            <person name="Gomez Garrido J."/>
        </authorList>
    </citation>
    <scope>NUCLEOTIDE SEQUENCE</scope>
    <source>
        <strain evidence="3">A484AB</strain>
    </source>
</reference>
<evidence type="ECO:0000313" key="4">
    <source>
        <dbReference type="Proteomes" id="UP001152795"/>
    </source>
</evidence>
<dbReference type="SUPFAM" id="SSF53187">
    <property type="entry name" value="Zn-dependent exopeptidases"/>
    <property type="match status" value="1"/>
</dbReference>
<dbReference type="Pfam" id="PF02127">
    <property type="entry name" value="Peptidase_M18"/>
    <property type="match status" value="1"/>
</dbReference>
<keyword evidence="3" id="KW-0378">Hydrolase</keyword>
<dbReference type="AlphaFoldDB" id="A0A6S7FI42"/>
<comment type="catalytic activity">
    <reaction evidence="1">
        <text>Release of an N-terminal aspartate or glutamate from a peptide, with a preference for aspartate.</text>
        <dbReference type="EC" id="3.4.11.21"/>
    </reaction>
</comment>
<dbReference type="Proteomes" id="UP001152795">
    <property type="component" value="Unassembled WGS sequence"/>
</dbReference>
<protein>
    <recommendedName>
        <fullName evidence="2">aspartyl aminopeptidase</fullName>
        <ecNumber evidence="2">3.4.11.21</ecNumber>
    </recommendedName>
</protein>
<evidence type="ECO:0000256" key="2">
    <source>
        <dbReference type="ARBA" id="ARBA00011965"/>
    </source>
</evidence>
<dbReference type="OrthoDB" id="9880441at2759"/>
<dbReference type="PANTHER" id="PTHR28570">
    <property type="entry name" value="ASPARTYL AMINOPEPTIDASE"/>
    <property type="match status" value="1"/>
</dbReference>
<evidence type="ECO:0000313" key="3">
    <source>
        <dbReference type="EMBL" id="CAB3979254.1"/>
    </source>
</evidence>
<dbReference type="EMBL" id="CACRXK020000181">
    <property type="protein sequence ID" value="CAB3979254.1"/>
    <property type="molecule type" value="Genomic_DNA"/>
</dbReference>
<proteinExistence type="predicted"/>
<keyword evidence="3" id="KW-0031">Aminopeptidase</keyword>
<dbReference type="GO" id="GO:0008270">
    <property type="term" value="F:zinc ion binding"/>
    <property type="evidence" value="ECO:0007669"/>
    <property type="project" value="InterPro"/>
</dbReference>